<dbReference type="AlphaFoldDB" id="A0A5J4KFS2"/>
<proteinExistence type="inferred from homology"/>
<dbReference type="InterPro" id="IPR019438">
    <property type="entry name" value="Q_salvage"/>
</dbReference>
<protein>
    <recommendedName>
        <fullName evidence="3">Queuosine 5'-phosphate N-glycosylase/hydrolase</fullName>
    </recommendedName>
    <alternativeName>
        <fullName evidence="4">Queuosine-nucleotide N-glycosylase/hydrolase</fullName>
    </alternativeName>
</protein>
<dbReference type="EMBL" id="BKZW01000001">
    <property type="protein sequence ID" value="GER86225.1"/>
    <property type="molecule type" value="Genomic_DNA"/>
</dbReference>
<evidence type="ECO:0000256" key="1">
    <source>
        <dbReference type="ARBA" id="ARBA00022801"/>
    </source>
</evidence>
<dbReference type="PANTHER" id="PTHR21314:SF0">
    <property type="entry name" value="QUEUOSINE 5'-PHOSPHATE N-GLYCOSYLASE_HYDROLASE"/>
    <property type="match status" value="1"/>
</dbReference>
<comment type="catalytic activity">
    <reaction evidence="5">
        <text>queuosine 5'-phosphate + H2O = queuine + D-ribose 5-phosphate</text>
        <dbReference type="Rhea" id="RHEA:75387"/>
        <dbReference type="ChEBI" id="CHEBI:15377"/>
        <dbReference type="ChEBI" id="CHEBI:17433"/>
        <dbReference type="ChEBI" id="CHEBI:78346"/>
        <dbReference type="ChEBI" id="CHEBI:194371"/>
    </reaction>
    <physiologicalReaction direction="left-to-right" evidence="5">
        <dbReference type="Rhea" id="RHEA:75388"/>
    </physiologicalReaction>
</comment>
<organism evidence="6 7">
    <name type="scientific">Dictyobacter vulcani</name>
    <dbReference type="NCBI Taxonomy" id="2607529"/>
    <lineage>
        <taxon>Bacteria</taxon>
        <taxon>Bacillati</taxon>
        <taxon>Chloroflexota</taxon>
        <taxon>Ktedonobacteria</taxon>
        <taxon>Ktedonobacterales</taxon>
        <taxon>Dictyobacteraceae</taxon>
        <taxon>Dictyobacter</taxon>
    </lineage>
</organism>
<evidence type="ECO:0000256" key="2">
    <source>
        <dbReference type="ARBA" id="ARBA00035119"/>
    </source>
</evidence>
<dbReference type="GO" id="GO:0016787">
    <property type="term" value="F:hydrolase activity"/>
    <property type="evidence" value="ECO:0007669"/>
    <property type="project" value="UniProtKB-KW"/>
</dbReference>
<evidence type="ECO:0000313" key="7">
    <source>
        <dbReference type="Proteomes" id="UP000326912"/>
    </source>
</evidence>
<dbReference type="Proteomes" id="UP000326912">
    <property type="component" value="Unassembled WGS sequence"/>
</dbReference>
<dbReference type="Pfam" id="PF10343">
    <property type="entry name" value="Q_salvage"/>
    <property type="match status" value="1"/>
</dbReference>
<evidence type="ECO:0000313" key="6">
    <source>
        <dbReference type="EMBL" id="GER86225.1"/>
    </source>
</evidence>
<dbReference type="PANTHER" id="PTHR21314">
    <property type="entry name" value="QUEUOSINE 5'-PHOSPHATE N-GLYCOSYLASE_HYDROLASE-RELATED"/>
    <property type="match status" value="1"/>
</dbReference>
<dbReference type="RefSeq" id="WP_151754391.1">
    <property type="nucleotide sequence ID" value="NZ_BKZW01000001.1"/>
</dbReference>
<sequence>MTEPTPDWQDKEDGSCRLQTADPLGILKSTRTVVELGENVWINQDQIEQLAKRWVQEDSQGVEAGTPLWDEQYHFSDGTARTVNWLLLLDALNFCFWAEKDQPRWTITYQNQTLNGYWAEAAALKRAVEEGIPLWDAEYLTTLSEDTMASIFRGSATIPLFEQRVQHAREVGRVLLEHYNGQFTNAIEQAERNAVKLVLLLERDFPSFRDVSSYRGHTVRFLKRAQITVADISGSFHGQGWGNFSEQDQLTIFADYKLPQVLRDYNVLEYQAQLAKTIDNKELILPGSEEEVEIRACTIWACELLRQSMQRLGRRVTAADIDMRLWLLGQRSDEMKPYHRTRTIYY</sequence>
<evidence type="ECO:0000256" key="3">
    <source>
        <dbReference type="ARBA" id="ARBA00035306"/>
    </source>
</evidence>
<gene>
    <name evidence="6" type="ORF">KDW_03870</name>
</gene>
<name>A0A5J4KFS2_9CHLR</name>
<accession>A0A5J4KFS2</accession>
<keyword evidence="7" id="KW-1185">Reference proteome</keyword>
<comment type="caution">
    <text evidence="6">The sequence shown here is derived from an EMBL/GenBank/DDBJ whole genome shotgun (WGS) entry which is preliminary data.</text>
</comment>
<reference evidence="6 7" key="1">
    <citation type="submission" date="2019-10" db="EMBL/GenBank/DDBJ databases">
        <title>Dictyobacter vulcani sp. nov., within the class Ktedonobacteria, isolated from soil of volcanic Mt. Zao.</title>
        <authorList>
            <person name="Zheng Y."/>
            <person name="Wang C.M."/>
            <person name="Sakai Y."/>
            <person name="Abe K."/>
            <person name="Yokota A."/>
            <person name="Yabe S."/>
        </authorList>
    </citation>
    <scope>NUCLEOTIDE SEQUENCE [LARGE SCALE GENOMIC DNA]</scope>
    <source>
        <strain evidence="6 7">W12</strain>
    </source>
</reference>
<keyword evidence="1" id="KW-0378">Hydrolase</keyword>
<evidence type="ECO:0000256" key="4">
    <source>
        <dbReference type="ARBA" id="ARBA00035393"/>
    </source>
</evidence>
<dbReference type="GO" id="GO:0006400">
    <property type="term" value="P:tRNA modification"/>
    <property type="evidence" value="ECO:0007669"/>
    <property type="project" value="TreeGrafter"/>
</dbReference>
<evidence type="ECO:0000256" key="5">
    <source>
        <dbReference type="ARBA" id="ARBA00048204"/>
    </source>
</evidence>
<comment type="similarity">
    <text evidence="2">Belongs to the QNG1 protein family.</text>
</comment>